<evidence type="ECO:0000259" key="3">
    <source>
        <dbReference type="Pfam" id="PF00501"/>
    </source>
</evidence>
<dbReference type="InterPro" id="IPR042099">
    <property type="entry name" value="ANL_N_sf"/>
</dbReference>
<dbReference type="InterPro" id="IPR020845">
    <property type="entry name" value="AMP-binding_CS"/>
</dbReference>
<dbReference type="PANTHER" id="PTHR43201">
    <property type="entry name" value="ACYL-COA SYNTHETASE"/>
    <property type="match status" value="1"/>
</dbReference>
<dbReference type="EMBL" id="CAFBOF010000001">
    <property type="protein sequence ID" value="CAB4968052.1"/>
    <property type="molecule type" value="Genomic_DNA"/>
</dbReference>
<dbReference type="InterPro" id="IPR000873">
    <property type="entry name" value="AMP-dep_synth/lig_dom"/>
</dbReference>
<dbReference type="InterPro" id="IPR025110">
    <property type="entry name" value="AMP-bd_C"/>
</dbReference>
<dbReference type="SUPFAM" id="SSF56801">
    <property type="entry name" value="Acetyl-CoA synthetase-like"/>
    <property type="match status" value="1"/>
</dbReference>
<proteinExistence type="inferred from homology"/>
<gene>
    <name evidence="5" type="ORF">UFOPK2683_00257</name>
    <name evidence="6" type="ORF">UFOPK3605_00040</name>
    <name evidence="7" type="ORF">UFOPK3897_00044</name>
    <name evidence="8" type="ORF">UFOPK4121_00115</name>
</gene>
<evidence type="ECO:0000313" key="5">
    <source>
        <dbReference type="EMBL" id="CAB4715664.1"/>
    </source>
</evidence>
<dbReference type="GO" id="GO:0006631">
    <property type="term" value="P:fatty acid metabolic process"/>
    <property type="evidence" value="ECO:0007669"/>
    <property type="project" value="TreeGrafter"/>
</dbReference>
<evidence type="ECO:0000313" key="8">
    <source>
        <dbReference type="EMBL" id="CAB5012180.1"/>
    </source>
</evidence>
<sequence>MEYPLLTADWLRIAAHKYPDRDAYVHGNRRGTYQWLDRCADGFAATLMNSGVKPGDVLALLLPSSIKFAVCYLGALRVGAITSAINLRLGPYEQLSILRRTQPVVSVVDDGVEIPAEISINTIFRLSDLKEAFGAPPPKNFPDLKPTHPTCIVWTSGTTGDPKGAVYNHQTQEAISRNIGELTRPGDRRLVVLPFAHVGYMTRMWDELANATTIVLGAEPWSPKETLRIIRDESITMATGVPTQWQLLLEHPDLEKTEFSNVRVAGIGAAAISPDLIGRLRGSLGCPFITRYTSTEAGVTTSTHTSDPDEVITNTVGKPAPEVDLLIIDESGSESPPGEVGEVICRSPAMMLGYWKDPELTGSVIDSRGWLHTGDLGYIRDDGNLVLVGRKKEMYIRGGYNVYPVEIEAILTEHPAINRVAVIGVDDPVLGEIGVACLVIAAGAKISLAEVQQWCTDRLADYKAPDRIMVLDELPLTPMLKIDKKNLAAHYQIDKETKP</sequence>
<dbReference type="Gene3D" id="3.40.50.12780">
    <property type="entry name" value="N-terminal domain of ligase-like"/>
    <property type="match status" value="1"/>
</dbReference>
<organism evidence="7">
    <name type="scientific">freshwater metagenome</name>
    <dbReference type="NCBI Taxonomy" id="449393"/>
    <lineage>
        <taxon>unclassified sequences</taxon>
        <taxon>metagenomes</taxon>
        <taxon>ecological metagenomes</taxon>
    </lineage>
</organism>
<dbReference type="Pfam" id="PF13193">
    <property type="entry name" value="AMP-binding_C"/>
    <property type="match status" value="1"/>
</dbReference>
<dbReference type="InterPro" id="IPR045851">
    <property type="entry name" value="AMP-bd_C_sf"/>
</dbReference>
<keyword evidence="2" id="KW-0436">Ligase</keyword>
<name>A0A6J7LLF2_9ZZZZ</name>
<dbReference type="Gene3D" id="3.30.300.30">
    <property type="match status" value="1"/>
</dbReference>
<reference evidence="7" key="1">
    <citation type="submission" date="2020-05" db="EMBL/GenBank/DDBJ databases">
        <authorList>
            <person name="Chiriac C."/>
            <person name="Salcher M."/>
            <person name="Ghai R."/>
            <person name="Kavagutti S V."/>
        </authorList>
    </citation>
    <scope>NUCLEOTIDE SEQUENCE</scope>
</reference>
<dbReference type="EMBL" id="CAFBPQ010000001">
    <property type="protein sequence ID" value="CAB5012180.1"/>
    <property type="molecule type" value="Genomic_DNA"/>
</dbReference>
<evidence type="ECO:0000259" key="4">
    <source>
        <dbReference type="Pfam" id="PF13193"/>
    </source>
</evidence>
<dbReference type="EMBL" id="CAFBMM010000001">
    <property type="protein sequence ID" value="CAB4893320.1"/>
    <property type="molecule type" value="Genomic_DNA"/>
</dbReference>
<feature type="domain" description="AMP-dependent synthetase/ligase" evidence="3">
    <location>
        <begin position="13"/>
        <end position="355"/>
    </location>
</feature>
<evidence type="ECO:0000256" key="1">
    <source>
        <dbReference type="ARBA" id="ARBA00006432"/>
    </source>
</evidence>
<dbReference type="EMBL" id="CAEZYK010000008">
    <property type="protein sequence ID" value="CAB4715664.1"/>
    <property type="molecule type" value="Genomic_DNA"/>
</dbReference>
<accession>A0A6J7LLF2</accession>
<dbReference type="AlphaFoldDB" id="A0A6J7LLF2"/>
<evidence type="ECO:0000256" key="2">
    <source>
        <dbReference type="ARBA" id="ARBA00022598"/>
    </source>
</evidence>
<evidence type="ECO:0000313" key="6">
    <source>
        <dbReference type="EMBL" id="CAB4893320.1"/>
    </source>
</evidence>
<dbReference type="GO" id="GO:0031956">
    <property type="term" value="F:medium-chain fatty acid-CoA ligase activity"/>
    <property type="evidence" value="ECO:0007669"/>
    <property type="project" value="TreeGrafter"/>
</dbReference>
<dbReference type="PANTHER" id="PTHR43201:SF5">
    <property type="entry name" value="MEDIUM-CHAIN ACYL-COA LIGASE ACSF2, MITOCHONDRIAL"/>
    <property type="match status" value="1"/>
</dbReference>
<protein>
    <submittedName>
        <fullName evidence="7">Unannotated protein</fullName>
    </submittedName>
</protein>
<comment type="similarity">
    <text evidence="1">Belongs to the ATP-dependent AMP-binding enzyme family.</text>
</comment>
<evidence type="ECO:0000313" key="7">
    <source>
        <dbReference type="EMBL" id="CAB4968052.1"/>
    </source>
</evidence>
<feature type="domain" description="AMP-binding enzyme C-terminal" evidence="4">
    <location>
        <begin position="406"/>
        <end position="478"/>
    </location>
</feature>
<dbReference type="PROSITE" id="PS00455">
    <property type="entry name" value="AMP_BINDING"/>
    <property type="match status" value="1"/>
</dbReference>
<dbReference type="Pfam" id="PF00501">
    <property type="entry name" value="AMP-binding"/>
    <property type="match status" value="1"/>
</dbReference>